<organism evidence="1">
    <name type="scientific">uncultured Solirubrobacteraceae bacterium</name>
    <dbReference type="NCBI Taxonomy" id="1162706"/>
    <lineage>
        <taxon>Bacteria</taxon>
        <taxon>Bacillati</taxon>
        <taxon>Actinomycetota</taxon>
        <taxon>Thermoleophilia</taxon>
        <taxon>Solirubrobacterales</taxon>
        <taxon>Solirubrobacteraceae</taxon>
        <taxon>environmental samples</taxon>
    </lineage>
</organism>
<dbReference type="SUPFAM" id="SSF142906">
    <property type="entry name" value="YjbR-like"/>
    <property type="match status" value="1"/>
</dbReference>
<dbReference type="Pfam" id="PF04237">
    <property type="entry name" value="YjbR"/>
    <property type="match status" value="1"/>
</dbReference>
<evidence type="ECO:0000313" key="1">
    <source>
        <dbReference type="EMBL" id="CAA9515246.1"/>
    </source>
</evidence>
<accession>A0A6J4T6B1</accession>
<reference evidence="1" key="1">
    <citation type="submission" date="2020-02" db="EMBL/GenBank/DDBJ databases">
        <authorList>
            <person name="Meier V. D."/>
        </authorList>
    </citation>
    <scope>NUCLEOTIDE SEQUENCE</scope>
    <source>
        <strain evidence="1">AVDCRST_MAG85</strain>
    </source>
</reference>
<dbReference type="EMBL" id="CADCVT010000279">
    <property type="protein sequence ID" value="CAA9515246.1"/>
    <property type="molecule type" value="Genomic_DNA"/>
</dbReference>
<dbReference type="Gene3D" id="3.90.1150.30">
    <property type="match status" value="1"/>
</dbReference>
<gene>
    <name evidence="1" type="ORF">AVDCRST_MAG85-2573</name>
</gene>
<dbReference type="AlphaFoldDB" id="A0A6J4T6B1"/>
<dbReference type="InterPro" id="IPR058532">
    <property type="entry name" value="YjbR/MT2646/Rv2570-like"/>
</dbReference>
<proteinExistence type="predicted"/>
<sequence>MAHERVSTPRLEAALERVRPVVAALPGAVEKRSHGSPTFFTGEGRKGRTFASLHDEREWFEGRLCLWLAAPEGLQHALVSSAPERWFVPPYVGHRGWVGLRLDLPETDWDEAAGAIEDAFAFVSDR</sequence>
<protein>
    <submittedName>
        <fullName evidence="1">YjbR family protein</fullName>
    </submittedName>
</protein>
<dbReference type="InterPro" id="IPR038056">
    <property type="entry name" value="YjbR-like_sf"/>
</dbReference>
<name>A0A6J4T6B1_9ACTN</name>